<feature type="region of interest" description="Disordered" evidence="3">
    <location>
        <begin position="291"/>
        <end position="363"/>
    </location>
</feature>
<keyword evidence="2" id="KW-0378">Hydrolase</keyword>
<accession>A0A7E5VJP0</accession>
<dbReference type="PANTHER" id="PTHR24252:SF7">
    <property type="entry name" value="HYALIN"/>
    <property type="match status" value="1"/>
</dbReference>
<evidence type="ECO:0000256" key="4">
    <source>
        <dbReference type="SAM" id="SignalP"/>
    </source>
</evidence>
<proteinExistence type="predicted"/>
<dbReference type="CDD" id="cd00190">
    <property type="entry name" value="Tryp_SPc"/>
    <property type="match status" value="1"/>
</dbReference>
<dbReference type="Gene3D" id="2.40.10.10">
    <property type="entry name" value="Trypsin-like serine proteases"/>
    <property type="match status" value="1"/>
</dbReference>
<dbReference type="GO" id="GO:0006508">
    <property type="term" value="P:proteolysis"/>
    <property type="evidence" value="ECO:0007669"/>
    <property type="project" value="UniProtKB-KW"/>
</dbReference>
<evidence type="ECO:0000313" key="7">
    <source>
        <dbReference type="RefSeq" id="XP_026728548.1"/>
    </source>
</evidence>
<dbReference type="RefSeq" id="XP_026728548.1">
    <property type="nucleotide sequence ID" value="XM_026872747.1"/>
</dbReference>
<dbReference type="PROSITE" id="PS00135">
    <property type="entry name" value="TRYPSIN_SER"/>
    <property type="match status" value="1"/>
</dbReference>
<reference evidence="7" key="1">
    <citation type="submission" date="2025-08" db="UniProtKB">
        <authorList>
            <consortium name="RefSeq"/>
        </authorList>
    </citation>
    <scope>IDENTIFICATION</scope>
</reference>
<dbReference type="InParanoid" id="A0A7E5VJP0"/>
<feature type="compositionally biased region" description="Acidic residues" evidence="3">
    <location>
        <begin position="321"/>
        <end position="363"/>
    </location>
</feature>
<evidence type="ECO:0000259" key="5">
    <source>
        <dbReference type="PROSITE" id="PS50240"/>
    </source>
</evidence>
<dbReference type="InterPro" id="IPR001254">
    <property type="entry name" value="Trypsin_dom"/>
</dbReference>
<keyword evidence="2" id="KW-0645">Protease</keyword>
<feature type="compositionally biased region" description="Low complexity" evidence="3">
    <location>
        <begin position="298"/>
        <end position="307"/>
    </location>
</feature>
<organism evidence="6 7">
    <name type="scientific">Trichoplusia ni</name>
    <name type="common">Cabbage looper</name>
    <dbReference type="NCBI Taxonomy" id="7111"/>
    <lineage>
        <taxon>Eukaryota</taxon>
        <taxon>Metazoa</taxon>
        <taxon>Ecdysozoa</taxon>
        <taxon>Arthropoda</taxon>
        <taxon>Hexapoda</taxon>
        <taxon>Insecta</taxon>
        <taxon>Pterygota</taxon>
        <taxon>Neoptera</taxon>
        <taxon>Endopterygota</taxon>
        <taxon>Lepidoptera</taxon>
        <taxon>Glossata</taxon>
        <taxon>Ditrysia</taxon>
        <taxon>Noctuoidea</taxon>
        <taxon>Noctuidae</taxon>
        <taxon>Plusiinae</taxon>
        <taxon>Trichoplusia</taxon>
    </lineage>
</organism>
<gene>
    <name evidence="7" type="primary">LOC113494420</name>
</gene>
<dbReference type="Pfam" id="PF00089">
    <property type="entry name" value="Trypsin"/>
    <property type="match status" value="1"/>
</dbReference>
<feature type="domain" description="Peptidase S1" evidence="5">
    <location>
        <begin position="41"/>
        <end position="282"/>
    </location>
</feature>
<dbReference type="PROSITE" id="PS00134">
    <property type="entry name" value="TRYPSIN_HIS"/>
    <property type="match status" value="1"/>
</dbReference>
<dbReference type="GeneID" id="113494420"/>
<evidence type="ECO:0000256" key="3">
    <source>
        <dbReference type="SAM" id="MobiDB-lite"/>
    </source>
</evidence>
<dbReference type="SMART" id="SM00020">
    <property type="entry name" value="Tryp_SPc"/>
    <property type="match status" value="1"/>
</dbReference>
<keyword evidence="2" id="KW-0720">Serine protease</keyword>
<evidence type="ECO:0000256" key="2">
    <source>
        <dbReference type="RuleBase" id="RU363034"/>
    </source>
</evidence>
<sequence length="398" mass="43662">MLQKTGLFLLLVTLFQVYAETVKPDFIENVNGKEEQSGSRIVSGWPATPGQHPHQISLRMVSAAGSVGSCGASVVSKEWLVTAAHCTALRVTLVVRAGTVSIHTPQYIHETTEYYNYPTYIDNLPTLVQINDISLARVQRPFVYTPLLQAIRIQSTADANKDYNGLRVYTSGYGRTWTNSPVSETLNWVYLTGVANSACQQTFGTNLIIDSAICARFYNVSSQSTCQGDSGGPLVHVGDDGIPTLIGVTSFVAGDPFGCHSGLPAGFIRPGHFHSWFTQITGIDFENLNEEEEDVTDSPVTESTTEPAESEEVTDGPGSEEATEAPESEETTDAPESDETTDAPDTEESEEDSDESDEDEELSELLKRLEVQVKVKVKLNKYKIKKEVEKDKEIKKKH</sequence>
<protein>
    <submittedName>
        <fullName evidence="7">Collagenase-like</fullName>
    </submittedName>
</protein>
<dbReference type="InterPro" id="IPR018114">
    <property type="entry name" value="TRYPSIN_HIS"/>
</dbReference>
<evidence type="ECO:0000313" key="6">
    <source>
        <dbReference type="Proteomes" id="UP000322000"/>
    </source>
</evidence>
<dbReference type="InterPro" id="IPR009003">
    <property type="entry name" value="Peptidase_S1_PA"/>
</dbReference>
<dbReference type="AlphaFoldDB" id="A0A7E5VJP0"/>
<dbReference type="KEGG" id="tnl:113494420"/>
<keyword evidence="4" id="KW-0732">Signal</keyword>
<feature type="chain" id="PRO_5028823178" evidence="4">
    <location>
        <begin position="20"/>
        <end position="398"/>
    </location>
</feature>
<name>A0A7E5VJP0_TRINI</name>
<dbReference type="Proteomes" id="UP000322000">
    <property type="component" value="Chromosome 1"/>
</dbReference>
<dbReference type="PRINTS" id="PR00722">
    <property type="entry name" value="CHYMOTRYPSIN"/>
</dbReference>
<evidence type="ECO:0000256" key="1">
    <source>
        <dbReference type="ARBA" id="ARBA00023157"/>
    </source>
</evidence>
<dbReference type="PROSITE" id="PS50240">
    <property type="entry name" value="TRYPSIN_DOM"/>
    <property type="match status" value="1"/>
</dbReference>
<keyword evidence="6" id="KW-1185">Reference proteome</keyword>
<dbReference type="OrthoDB" id="5597713at2759"/>
<feature type="signal peptide" evidence="4">
    <location>
        <begin position="1"/>
        <end position="19"/>
    </location>
</feature>
<dbReference type="GO" id="GO:0004252">
    <property type="term" value="F:serine-type endopeptidase activity"/>
    <property type="evidence" value="ECO:0007669"/>
    <property type="project" value="InterPro"/>
</dbReference>
<keyword evidence="1" id="KW-1015">Disulfide bond</keyword>
<dbReference type="PANTHER" id="PTHR24252">
    <property type="entry name" value="ACROSIN-RELATED"/>
    <property type="match status" value="1"/>
</dbReference>
<dbReference type="SUPFAM" id="SSF50494">
    <property type="entry name" value="Trypsin-like serine proteases"/>
    <property type="match status" value="1"/>
</dbReference>
<dbReference type="InterPro" id="IPR043504">
    <property type="entry name" value="Peptidase_S1_PA_chymotrypsin"/>
</dbReference>
<dbReference type="InterPro" id="IPR001314">
    <property type="entry name" value="Peptidase_S1A"/>
</dbReference>
<dbReference type="InterPro" id="IPR033116">
    <property type="entry name" value="TRYPSIN_SER"/>
</dbReference>